<gene>
    <name evidence="1" type="primary">eutB_2</name>
    <name evidence="2" type="synonym">eutB_3</name>
    <name evidence="1" type="ORF">NCTC10692_03586</name>
    <name evidence="2" type="ORF">NCTC10860_02928</name>
</gene>
<dbReference type="EMBL" id="UGUV01000002">
    <property type="protein sequence ID" value="SUD53079.1"/>
    <property type="molecule type" value="Genomic_DNA"/>
</dbReference>
<accession>A0A061CT66</accession>
<accession>A0A379JWT1</accession>
<evidence type="ECO:0000313" key="3">
    <source>
        <dbReference type="Proteomes" id="UP000254084"/>
    </source>
</evidence>
<reference evidence="3 4" key="1">
    <citation type="submission" date="2018-06" db="EMBL/GenBank/DDBJ databases">
        <authorList>
            <consortium name="Pathogen Informatics"/>
            <person name="Doyle S."/>
        </authorList>
    </citation>
    <scope>NUCLEOTIDE SEQUENCE [LARGE SCALE GENOMIC DNA]</scope>
    <source>
        <strain evidence="1 4">NCTC10692</strain>
        <strain evidence="2 3">NCTC10860</strain>
    </source>
</reference>
<dbReference type="AlphaFoldDB" id="A0A061CT66"/>
<dbReference type="InterPro" id="IPR010628">
    <property type="entry name" value="EutB"/>
</dbReference>
<dbReference type="Proteomes" id="UP000254084">
    <property type="component" value="Unassembled WGS sequence"/>
</dbReference>
<proteinExistence type="predicted"/>
<dbReference type="Gene3D" id="3.20.20.70">
    <property type="entry name" value="Aldolase class I"/>
    <property type="match status" value="1"/>
</dbReference>
<dbReference type="PANTHER" id="PTHR39329">
    <property type="entry name" value="ETHANOLAMINE AMMONIA-LYASE HEAVY CHAIN"/>
    <property type="match status" value="1"/>
</dbReference>
<protein>
    <submittedName>
        <fullName evidence="1">Ethanolamine ammonia lyase large subunit</fullName>
        <ecNumber evidence="1">4.3.1.7</ecNumber>
    </submittedName>
</protein>
<evidence type="ECO:0000313" key="2">
    <source>
        <dbReference type="EMBL" id="SUD60581.1"/>
    </source>
</evidence>
<dbReference type="InterPro" id="IPR013785">
    <property type="entry name" value="Aldolase_TIM"/>
</dbReference>
<evidence type="ECO:0000313" key="1">
    <source>
        <dbReference type="EMBL" id="SUD53079.1"/>
    </source>
</evidence>
<dbReference type="EC" id="4.3.1.7" evidence="1"/>
<dbReference type="GO" id="GO:0009350">
    <property type="term" value="C:ethanolamine ammonia-lyase complex"/>
    <property type="evidence" value="ECO:0007669"/>
    <property type="project" value="TreeGrafter"/>
</dbReference>
<dbReference type="Proteomes" id="UP000255303">
    <property type="component" value="Unassembled WGS sequence"/>
</dbReference>
<sequence>MLPHVTTQIQAIEAGAPIDLVFHSIAGTEATNAGFGVSLAILREAHEATLSLGRGTLGDKTGQGSALSAVATTCSSNCRTYREPRDGQ</sequence>
<evidence type="ECO:0000313" key="4">
    <source>
        <dbReference type="Proteomes" id="UP000255303"/>
    </source>
</evidence>
<name>A0A061CT66_ECTOL</name>
<dbReference type="GO" id="GO:0046336">
    <property type="term" value="P:ethanolamine catabolic process"/>
    <property type="evidence" value="ECO:0007669"/>
    <property type="project" value="TreeGrafter"/>
</dbReference>
<organism evidence="1 4">
    <name type="scientific">Ectopseudomonas oleovorans</name>
    <name type="common">Pseudomonas oleovorans</name>
    <dbReference type="NCBI Taxonomy" id="301"/>
    <lineage>
        <taxon>Bacteria</taxon>
        <taxon>Pseudomonadati</taxon>
        <taxon>Pseudomonadota</taxon>
        <taxon>Gammaproteobacteria</taxon>
        <taxon>Pseudomonadales</taxon>
        <taxon>Pseudomonadaceae</taxon>
        <taxon>Ectopseudomonas</taxon>
    </lineage>
</organism>
<dbReference type="EMBL" id="UGUW01000004">
    <property type="protein sequence ID" value="SUD60581.1"/>
    <property type="molecule type" value="Genomic_DNA"/>
</dbReference>
<dbReference type="GO" id="GO:0005829">
    <property type="term" value="C:cytosol"/>
    <property type="evidence" value="ECO:0007669"/>
    <property type="project" value="TreeGrafter"/>
</dbReference>
<dbReference type="PANTHER" id="PTHR39329:SF1">
    <property type="entry name" value="ETHANOLAMINE AMMONIA-LYASE LARGE SUBUNIT"/>
    <property type="match status" value="1"/>
</dbReference>
<dbReference type="GO" id="GO:0008851">
    <property type="term" value="F:ethanolamine ammonia-lyase activity"/>
    <property type="evidence" value="ECO:0007669"/>
    <property type="project" value="UniProtKB-EC"/>
</dbReference>
<keyword evidence="1" id="KW-0456">Lyase</keyword>
<dbReference type="Pfam" id="PF06751">
    <property type="entry name" value="EutB"/>
    <property type="match status" value="1"/>
</dbReference>
<dbReference type="GO" id="GO:0006520">
    <property type="term" value="P:amino acid metabolic process"/>
    <property type="evidence" value="ECO:0007669"/>
    <property type="project" value="InterPro"/>
</dbReference>